<dbReference type="Proteomes" id="UP001175211">
    <property type="component" value="Unassembled WGS sequence"/>
</dbReference>
<keyword evidence="2" id="KW-1185">Reference proteome</keyword>
<reference evidence="1" key="1">
    <citation type="submission" date="2023-06" db="EMBL/GenBank/DDBJ databases">
        <authorList>
            <consortium name="Lawrence Berkeley National Laboratory"/>
            <person name="Ahrendt S."/>
            <person name="Sahu N."/>
            <person name="Indic B."/>
            <person name="Wong-Bajracharya J."/>
            <person name="Merenyi Z."/>
            <person name="Ke H.-M."/>
            <person name="Monk M."/>
            <person name="Kocsube S."/>
            <person name="Drula E."/>
            <person name="Lipzen A."/>
            <person name="Balint B."/>
            <person name="Henrissat B."/>
            <person name="Andreopoulos B."/>
            <person name="Martin F.M."/>
            <person name="Harder C.B."/>
            <person name="Rigling D."/>
            <person name="Ford K.L."/>
            <person name="Foster G.D."/>
            <person name="Pangilinan J."/>
            <person name="Papanicolaou A."/>
            <person name="Barry K."/>
            <person name="LaButti K."/>
            <person name="Viragh M."/>
            <person name="Koriabine M."/>
            <person name="Yan M."/>
            <person name="Riley R."/>
            <person name="Champramary S."/>
            <person name="Plett K.L."/>
            <person name="Tsai I.J."/>
            <person name="Slot J."/>
            <person name="Sipos G."/>
            <person name="Plett J."/>
            <person name="Nagy L.G."/>
            <person name="Grigoriev I.V."/>
        </authorList>
    </citation>
    <scope>NUCLEOTIDE SEQUENCE</scope>
    <source>
        <strain evidence="1">CCBAS 213</strain>
    </source>
</reference>
<dbReference type="GeneID" id="85356087"/>
<evidence type="ECO:0000313" key="2">
    <source>
        <dbReference type="Proteomes" id="UP001175211"/>
    </source>
</evidence>
<dbReference type="AlphaFoldDB" id="A0AA39N8E5"/>
<protein>
    <submittedName>
        <fullName evidence="1">Uncharacterized protein</fullName>
    </submittedName>
</protein>
<evidence type="ECO:0000313" key="1">
    <source>
        <dbReference type="EMBL" id="KAK0460936.1"/>
    </source>
</evidence>
<dbReference type="RefSeq" id="XP_060332833.1">
    <property type="nucleotide sequence ID" value="XM_060472539.1"/>
</dbReference>
<proteinExistence type="predicted"/>
<organism evidence="1 2">
    <name type="scientific">Armillaria tabescens</name>
    <name type="common">Ringless honey mushroom</name>
    <name type="synonym">Agaricus tabescens</name>
    <dbReference type="NCBI Taxonomy" id="1929756"/>
    <lineage>
        <taxon>Eukaryota</taxon>
        <taxon>Fungi</taxon>
        <taxon>Dikarya</taxon>
        <taxon>Basidiomycota</taxon>
        <taxon>Agaricomycotina</taxon>
        <taxon>Agaricomycetes</taxon>
        <taxon>Agaricomycetidae</taxon>
        <taxon>Agaricales</taxon>
        <taxon>Marasmiineae</taxon>
        <taxon>Physalacriaceae</taxon>
        <taxon>Desarmillaria</taxon>
    </lineage>
</organism>
<dbReference type="EMBL" id="JAUEPS010000011">
    <property type="protein sequence ID" value="KAK0460936.1"/>
    <property type="molecule type" value="Genomic_DNA"/>
</dbReference>
<gene>
    <name evidence="1" type="ORF">EV420DRAFT_1529251</name>
</gene>
<accession>A0AA39N8E5</accession>
<name>A0AA39N8E5_ARMTA</name>
<comment type="caution">
    <text evidence="1">The sequence shown here is derived from an EMBL/GenBank/DDBJ whole genome shotgun (WGS) entry which is preliminary data.</text>
</comment>
<sequence>MLRTLGASVSSVTLAVYWISLGPSPNRVRARGMFLGPSLWQGGEHVVAMLWNYRALVYIQLSKGELNHLARNLRSNRNILLSTLSECPVFARVLIIRVKGTYFRRPSCNFAELERLATDSRKRFPK</sequence>